<protein>
    <recommendedName>
        <fullName evidence="1">Ubiquitin-like domain-containing protein</fullName>
    </recommendedName>
</protein>
<evidence type="ECO:0000259" key="1">
    <source>
        <dbReference type="PROSITE" id="PS50053"/>
    </source>
</evidence>
<dbReference type="PROSITE" id="PS50053">
    <property type="entry name" value="UBIQUITIN_2"/>
    <property type="match status" value="1"/>
</dbReference>
<dbReference type="InterPro" id="IPR029071">
    <property type="entry name" value="Ubiquitin-like_domsf"/>
</dbReference>
<evidence type="ECO:0000313" key="3">
    <source>
        <dbReference type="Proteomes" id="UP001642484"/>
    </source>
</evidence>
<dbReference type="InterPro" id="IPR000626">
    <property type="entry name" value="Ubiquitin-like_dom"/>
</dbReference>
<dbReference type="Gene3D" id="3.10.20.90">
    <property type="entry name" value="Phosphatidylinositol 3-kinase Catalytic Subunit, Chain A, domain 1"/>
    <property type="match status" value="1"/>
</dbReference>
<comment type="caution">
    <text evidence="2">The sequence shown here is derived from an EMBL/GenBank/DDBJ whole genome shotgun (WGS) entry which is preliminary data.</text>
</comment>
<dbReference type="EMBL" id="CAXAMN010002914">
    <property type="protein sequence ID" value="CAK9002020.1"/>
    <property type="molecule type" value="Genomic_DNA"/>
</dbReference>
<dbReference type="SUPFAM" id="SSF48403">
    <property type="entry name" value="Ankyrin repeat"/>
    <property type="match status" value="1"/>
</dbReference>
<name>A0ABP0IKY3_9DINO</name>
<dbReference type="CDD" id="cd17039">
    <property type="entry name" value="Ubl_ubiquitin_like"/>
    <property type="match status" value="1"/>
</dbReference>
<dbReference type="SUPFAM" id="SSF54236">
    <property type="entry name" value="Ubiquitin-like"/>
    <property type="match status" value="1"/>
</dbReference>
<keyword evidence="3" id="KW-1185">Reference proteome</keyword>
<accession>A0ABP0IKY3</accession>
<proteinExistence type="predicted"/>
<sequence>MDESSSEEEEEEVTKRRRVEAPEVKVQLKVMSLAGKTLLQLPCSRSMTLGVLKEMIEAALHMPRSTQRLLTAEPKELKEDTCTLDSLLPQELKVDLTLVKQKPETRTLFDEAKLGNGSSCLALLKSPDLAELVNYVHAEHKQSCLHAAAQQRLSATCHAILRSPHFQQVNLQDNARYSALDYAVRSNLPDVCEAIMSRDDFEGPDKSLLLVAILKGLGEVVCTLAPRLPREILLEPVHTLCGYEYGSFHGMTPQQICEEKGLAEAARAIELAVGKDVAGQLKWVRLDQKRGRAEHVFSEKTEIASESQHTHCLGLE</sequence>
<reference evidence="2 3" key="1">
    <citation type="submission" date="2024-02" db="EMBL/GenBank/DDBJ databases">
        <authorList>
            <person name="Chen Y."/>
            <person name="Shah S."/>
            <person name="Dougan E. K."/>
            <person name="Thang M."/>
            <person name="Chan C."/>
        </authorList>
    </citation>
    <scope>NUCLEOTIDE SEQUENCE [LARGE SCALE GENOMIC DNA]</scope>
</reference>
<dbReference type="InterPro" id="IPR036770">
    <property type="entry name" value="Ankyrin_rpt-contain_sf"/>
</dbReference>
<feature type="domain" description="Ubiquitin-like" evidence="1">
    <location>
        <begin position="26"/>
        <end position="103"/>
    </location>
</feature>
<dbReference type="Proteomes" id="UP001642484">
    <property type="component" value="Unassembled WGS sequence"/>
</dbReference>
<dbReference type="Gene3D" id="1.25.40.20">
    <property type="entry name" value="Ankyrin repeat-containing domain"/>
    <property type="match status" value="1"/>
</dbReference>
<gene>
    <name evidence="2" type="ORF">CCMP2556_LOCUS6696</name>
</gene>
<organism evidence="2 3">
    <name type="scientific">Durusdinium trenchii</name>
    <dbReference type="NCBI Taxonomy" id="1381693"/>
    <lineage>
        <taxon>Eukaryota</taxon>
        <taxon>Sar</taxon>
        <taxon>Alveolata</taxon>
        <taxon>Dinophyceae</taxon>
        <taxon>Suessiales</taxon>
        <taxon>Symbiodiniaceae</taxon>
        <taxon>Durusdinium</taxon>
    </lineage>
</organism>
<evidence type="ECO:0000313" key="2">
    <source>
        <dbReference type="EMBL" id="CAK9002020.1"/>
    </source>
</evidence>